<dbReference type="InterPro" id="IPR029066">
    <property type="entry name" value="PLP-binding_barrel"/>
</dbReference>
<dbReference type="RefSeq" id="WP_015670276.1">
    <property type="nucleotide sequence ID" value="NC_020453.1"/>
</dbReference>
<dbReference type="KEGG" id="aol:S58_72410"/>
<protein>
    <submittedName>
        <fullName evidence="5">Orn/DAP/Arg decarboxylase 2</fullName>
    </submittedName>
</protein>
<evidence type="ECO:0000313" key="5">
    <source>
        <dbReference type="EMBL" id="BAM93205.1"/>
    </source>
</evidence>
<dbReference type="GO" id="GO:0005737">
    <property type="term" value="C:cytoplasm"/>
    <property type="evidence" value="ECO:0007669"/>
    <property type="project" value="TreeGrafter"/>
</dbReference>
<feature type="domain" description="Orn/DAP/Arg decarboxylase 2 C-terminal" evidence="4">
    <location>
        <begin position="242"/>
        <end position="336"/>
    </location>
</feature>
<keyword evidence="2" id="KW-0663">Pyridoxal phosphate</keyword>
<dbReference type="EMBL" id="AP012603">
    <property type="protein sequence ID" value="BAM93205.1"/>
    <property type="molecule type" value="Genomic_DNA"/>
</dbReference>
<dbReference type="eggNOG" id="COG0019">
    <property type="taxonomic scope" value="Bacteria"/>
</dbReference>
<dbReference type="PANTHER" id="PTHR11482">
    <property type="entry name" value="ARGININE/DIAMINOPIMELATE/ORNITHINE DECARBOXYLASE"/>
    <property type="match status" value="1"/>
</dbReference>
<dbReference type="OrthoDB" id="9802147at2"/>
<dbReference type="GO" id="GO:0004586">
    <property type="term" value="F:ornithine decarboxylase activity"/>
    <property type="evidence" value="ECO:0007669"/>
    <property type="project" value="TreeGrafter"/>
</dbReference>
<reference evidence="5 6" key="1">
    <citation type="journal article" date="2013" name="Appl. Environ. Microbiol.">
        <title>Genome analysis suggests that the soil oligotrophic bacterium Agromonas oligotrophica (Bradyrhizobium oligotrophicum) is a nitrogen-fixing symbiont of Aeschynomene indica.</title>
        <authorList>
            <person name="Okubo T."/>
            <person name="Fukushima S."/>
            <person name="Itakura M."/>
            <person name="Oshima K."/>
            <person name="Longtonglang A."/>
            <person name="Teaumroong N."/>
            <person name="Mitsui H."/>
            <person name="Hattori M."/>
            <person name="Hattori R."/>
            <person name="Hattori T."/>
            <person name="Minamisawa K."/>
        </authorList>
    </citation>
    <scope>NUCLEOTIDE SEQUENCE [LARGE SCALE GENOMIC DNA]</scope>
    <source>
        <strain evidence="5 6">S58</strain>
    </source>
</reference>
<accession>M5A2S9</accession>
<organism evidence="5 6">
    <name type="scientific">Bradyrhizobium oligotrophicum S58</name>
    <dbReference type="NCBI Taxonomy" id="1245469"/>
    <lineage>
        <taxon>Bacteria</taxon>
        <taxon>Pseudomonadati</taxon>
        <taxon>Pseudomonadota</taxon>
        <taxon>Alphaproteobacteria</taxon>
        <taxon>Hyphomicrobiales</taxon>
        <taxon>Nitrobacteraceae</taxon>
        <taxon>Bradyrhizobium</taxon>
    </lineage>
</organism>
<dbReference type="Gene3D" id="2.40.37.10">
    <property type="entry name" value="Lyase, Ornithine Decarboxylase, Chain A, domain 1"/>
    <property type="match status" value="1"/>
</dbReference>
<keyword evidence="6" id="KW-1185">Reference proteome</keyword>
<dbReference type="Pfam" id="PF00278">
    <property type="entry name" value="Orn_DAP_Arg_deC"/>
    <property type="match status" value="1"/>
</dbReference>
<dbReference type="Gene3D" id="3.20.20.10">
    <property type="entry name" value="Alanine racemase"/>
    <property type="match status" value="1"/>
</dbReference>
<dbReference type="SUPFAM" id="SSF50621">
    <property type="entry name" value="Alanine racemase C-terminal domain-like"/>
    <property type="match status" value="1"/>
</dbReference>
<dbReference type="PATRIC" id="fig|1245469.3.peg.7400"/>
<name>M5A2S9_9BRAD</name>
<evidence type="ECO:0000256" key="1">
    <source>
        <dbReference type="ARBA" id="ARBA00001933"/>
    </source>
</evidence>
<dbReference type="STRING" id="1245469.S58_72410"/>
<dbReference type="HOGENOM" id="CLU_026444_1_3_5"/>
<dbReference type="InterPro" id="IPR009006">
    <property type="entry name" value="Ala_racemase/Decarboxylase_C"/>
</dbReference>
<evidence type="ECO:0000256" key="3">
    <source>
        <dbReference type="ARBA" id="ARBA00023239"/>
    </source>
</evidence>
<dbReference type="SUPFAM" id="SSF51419">
    <property type="entry name" value="PLP-binding barrel"/>
    <property type="match status" value="1"/>
</dbReference>
<dbReference type="InterPro" id="IPR022643">
    <property type="entry name" value="De-COase2_C"/>
</dbReference>
<evidence type="ECO:0000313" key="6">
    <source>
        <dbReference type="Proteomes" id="UP000011841"/>
    </source>
</evidence>
<dbReference type="PANTHER" id="PTHR11482:SF6">
    <property type="entry name" value="ORNITHINE DECARBOXYLASE 1-RELATED"/>
    <property type="match status" value="1"/>
</dbReference>
<sequence>MLDLLQRLQPAEPLFCVDEMLLDQRARVVLATFDGDICHDLLVNPHPRILASLAQAGIRRFAISGPADLARLDQLAEPIIPLLRQPINSRHDLQVMARRGVRVFAIDHLDGLAKLHDEVGFDELEVEIMVPASLIRQPCEASDRLHDQAVGAMLRASRAYGFSTSIAICPGVSSGSDIAAALAYGRSLAQRSGIALTAINLGSAEIRPGGETIEQLCTAASAHAARLGLATTRLRLDTSRAVVDSSCSVVVQVLLRKPDAIYLNDGRFGWLHSLDRRLRRDGPAPRLRRLNGTPSGATRSFHVFGPTCDSWDAFETAMELPADVREGDWIEIAAMGADTLPWACAFNGLHPDLCAVIAPRAETGRTSHAAVPITHLPSSTASAQP</sequence>
<dbReference type="AlphaFoldDB" id="M5A2S9"/>
<dbReference type="GO" id="GO:0033387">
    <property type="term" value="P:putrescine biosynthetic process from arginine, via ornithine"/>
    <property type="evidence" value="ECO:0007669"/>
    <property type="project" value="TreeGrafter"/>
</dbReference>
<dbReference type="GeneID" id="301820959"/>
<proteinExistence type="predicted"/>
<gene>
    <name evidence="5" type="ORF">S58_72410</name>
</gene>
<keyword evidence="3" id="KW-0456">Lyase</keyword>
<dbReference type="Proteomes" id="UP000011841">
    <property type="component" value="Chromosome"/>
</dbReference>
<evidence type="ECO:0000256" key="2">
    <source>
        <dbReference type="ARBA" id="ARBA00022898"/>
    </source>
</evidence>
<comment type="cofactor">
    <cofactor evidence="1">
        <name>pyridoxal 5'-phosphate</name>
        <dbReference type="ChEBI" id="CHEBI:597326"/>
    </cofactor>
</comment>
<dbReference type="InterPro" id="IPR002433">
    <property type="entry name" value="Orn_de-COase"/>
</dbReference>
<evidence type="ECO:0000259" key="4">
    <source>
        <dbReference type="Pfam" id="PF00278"/>
    </source>
</evidence>